<protein>
    <recommendedName>
        <fullName evidence="8">GMP synthase</fullName>
    </recommendedName>
</protein>
<evidence type="ECO:0000256" key="5">
    <source>
        <dbReference type="SAM" id="Phobius"/>
    </source>
</evidence>
<dbReference type="GO" id="GO:0005384">
    <property type="term" value="F:manganese ion transmembrane transporter activity"/>
    <property type="evidence" value="ECO:0007669"/>
    <property type="project" value="InterPro"/>
</dbReference>
<keyword evidence="3 5" id="KW-1133">Transmembrane helix</keyword>
<dbReference type="GO" id="GO:0030026">
    <property type="term" value="P:intracellular manganese ion homeostasis"/>
    <property type="evidence" value="ECO:0007669"/>
    <property type="project" value="InterPro"/>
</dbReference>
<evidence type="ECO:0000256" key="2">
    <source>
        <dbReference type="ARBA" id="ARBA00022692"/>
    </source>
</evidence>
<reference evidence="6 7" key="1">
    <citation type="journal article" date="2017" name="Int. J. Syst. Evol. Microbiol.">
        <title>Roseitalea porphyridii gen. nov., sp. nov., isolated from a red alga, and reclassification of Hoeflea suaedae Chung et al. 2013 as Pseudohoeflea suaedae gen. nov., comb. nov.</title>
        <authorList>
            <person name="Hyeon J.W."/>
            <person name="Jeong S.E."/>
            <person name="Baek K."/>
            <person name="Jeon C.O."/>
        </authorList>
    </citation>
    <scope>NUCLEOTIDE SEQUENCE [LARGE SCALE GENOMIC DNA]</scope>
    <source>
        <strain evidence="6 7">MA7-20</strain>
    </source>
</reference>
<dbReference type="KEGG" id="rpod:E0E05_10740"/>
<keyword evidence="7" id="KW-1185">Reference proteome</keyword>
<gene>
    <name evidence="6" type="ORF">E0E05_10740</name>
</gene>
<dbReference type="Proteomes" id="UP000293719">
    <property type="component" value="Chromosome"/>
</dbReference>
<dbReference type="EMBL" id="CP036532">
    <property type="protein sequence ID" value="QBK31025.1"/>
    <property type="molecule type" value="Genomic_DNA"/>
</dbReference>
<dbReference type="RefSeq" id="WP_131616704.1">
    <property type="nucleotide sequence ID" value="NZ_CP036532.1"/>
</dbReference>
<evidence type="ECO:0000256" key="4">
    <source>
        <dbReference type="ARBA" id="ARBA00023136"/>
    </source>
</evidence>
<feature type="transmembrane region" description="Helical" evidence="5">
    <location>
        <begin position="183"/>
        <end position="199"/>
    </location>
</feature>
<organism evidence="6 7">
    <name type="scientific">Roseitalea porphyridii</name>
    <dbReference type="NCBI Taxonomy" id="1852022"/>
    <lineage>
        <taxon>Bacteria</taxon>
        <taxon>Pseudomonadati</taxon>
        <taxon>Pseudomonadota</taxon>
        <taxon>Alphaproteobacteria</taxon>
        <taxon>Hyphomicrobiales</taxon>
        <taxon>Ahrensiaceae</taxon>
        <taxon>Roseitalea</taxon>
    </lineage>
</organism>
<keyword evidence="2 5" id="KW-0812">Transmembrane</keyword>
<name>A0A4P6V1L5_9HYPH</name>
<dbReference type="GeneID" id="90767773"/>
<evidence type="ECO:0000256" key="1">
    <source>
        <dbReference type="ARBA" id="ARBA00004127"/>
    </source>
</evidence>
<evidence type="ECO:0000256" key="3">
    <source>
        <dbReference type="ARBA" id="ARBA00022989"/>
    </source>
</evidence>
<feature type="transmembrane region" description="Helical" evidence="5">
    <location>
        <begin position="155"/>
        <end position="177"/>
    </location>
</feature>
<keyword evidence="4 5" id="KW-0472">Membrane</keyword>
<proteinExistence type="predicted"/>
<dbReference type="OrthoDB" id="5506246at2"/>
<feature type="transmembrane region" description="Helical" evidence="5">
    <location>
        <begin position="211"/>
        <end position="236"/>
    </location>
</feature>
<dbReference type="AlphaFoldDB" id="A0A4P6V1L5"/>
<evidence type="ECO:0000313" key="7">
    <source>
        <dbReference type="Proteomes" id="UP000293719"/>
    </source>
</evidence>
<evidence type="ECO:0008006" key="8">
    <source>
        <dbReference type="Google" id="ProtNLM"/>
    </source>
</evidence>
<dbReference type="GO" id="GO:0012505">
    <property type="term" value="C:endomembrane system"/>
    <property type="evidence" value="ECO:0007669"/>
    <property type="project" value="UniProtKB-SubCell"/>
</dbReference>
<dbReference type="InterPro" id="IPR008217">
    <property type="entry name" value="Ccc1_fam"/>
</dbReference>
<feature type="transmembrane region" description="Helical" evidence="5">
    <location>
        <begin position="36"/>
        <end position="62"/>
    </location>
</feature>
<evidence type="ECO:0000313" key="6">
    <source>
        <dbReference type="EMBL" id="QBK31025.1"/>
    </source>
</evidence>
<sequence>MELEHRHDPAAIAARLARGARPNYLRDWVYGGIDGAVTTFAIVAGVVGAALSANIVIILGLANLIADGVSMAAGNYSATKTEHDELERTREMEHRHIAMDPDGEREEVRQIFRAKGFEGETLDRAVEAITADRERWISTMVTEEFGLSENVRDPLTAAGATFAAFVACGAVPLVPYFLFDADVASPVALVMTASVFFMIGSMKSRWSLQRWWVSGLETLTIGCGAAALAFGIGYALRGFGAG</sequence>
<comment type="subcellular location">
    <subcellularLocation>
        <location evidence="1">Endomembrane system</location>
        <topology evidence="1">Multi-pass membrane protein</topology>
    </subcellularLocation>
</comment>
<accession>A0A4P6V1L5</accession>
<dbReference type="Pfam" id="PF01988">
    <property type="entry name" value="VIT1"/>
    <property type="match status" value="1"/>
</dbReference>
<dbReference type="PANTHER" id="PTHR31851">
    <property type="entry name" value="FE(2+)/MN(2+) TRANSPORTER PCL1"/>
    <property type="match status" value="1"/>
</dbReference>